<dbReference type="OMA" id="YCIGTKD"/>
<feature type="chain" id="PRO_5003442351" description="ER membrane protein complex subunit 10" evidence="1">
    <location>
        <begin position="18"/>
        <end position="207"/>
    </location>
</feature>
<feature type="signal peptide" evidence="1">
    <location>
        <begin position="1"/>
        <end position="17"/>
    </location>
</feature>
<dbReference type="KEGG" id="spaa:SPAPADRAFT_59095"/>
<gene>
    <name evidence="2" type="ORF">SPAPADRAFT_59095</name>
</gene>
<evidence type="ECO:0000256" key="1">
    <source>
        <dbReference type="SAM" id="SignalP"/>
    </source>
</evidence>
<dbReference type="OrthoDB" id="1894652at2759"/>
<reference evidence="2 3" key="1">
    <citation type="journal article" date="2011" name="Proc. Natl. Acad. Sci. U.S.A.">
        <title>Comparative genomics of xylose-fermenting fungi for enhanced biofuel production.</title>
        <authorList>
            <person name="Wohlbach D.J."/>
            <person name="Kuo A."/>
            <person name="Sato T.K."/>
            <person name="Potts K.M."/>
            <person name="Salamov A.A."/>
            <person name="LaButti K.M."/>
            <person name="Sun H."/>
            <person name="Clum A."/>
            <person name="Pangilinan J.L."/>
            <person name="Lindquist E.A."/>
            <person name="Lucas S."/>
            <person name="Lapidus A."/>
            <person name="Jin M."/>
            <person name="Gunawan C."/>
            <person name="Balan V."/>
            <person name="Dale B.E."/>
            <person name="Jeffries T.W."/>
            <person name="Zinkel R."/>
            <person name="Barry K.W."/>
            <person name="Grigoriev I.V."/>
            <person name="Gasch A.P."/>
        </authorList>
    </citation>
    <scope>NUCLEOTIDE SEQUENCE [LARGE SCALE GENOMIC DNA]</scope>
    <source>
        <strain evidence="3">NRRL Y-27907 / 11-Y1</strain>
    </source>
</reference>
<keyword evidence="1" id="KW-0732">Signal</keyword>
<dbReference type="Proteomes" id="UP000000709">
    <property type="component" value="Unassembled WGS sequence"/>
</dbReference>
<evidence type="ECO:0008006" key="4">
    <source>
        <dbReference type="Google" id="ProtNLM"/>
    </source>
</evidence>
<dbReference type="eggNOG" id="ENOG502SFUR">
    <property type="taxonomic scope" value="Eukaryota"/>
</dbReference>
<dbReference type="AlphaFoldDB" id="G3AIL6"/>
<dbReference type="HOGENOM" id="CLU_110348_0_0_1"/>
<name>G3AIL6_SPAPN</name>
<dbReference type="Pfam" id="PF21203">
    <property type="entry name" value="ECM10"/>
    <property type="match status" value="1"/>
</dbReference>
<dbReference type="RefSeq" id="XP_007373315.1">
    <property type="nucleotide sequence ID" value="XM_007373253.1"/>
</dbReference>
<proteinExistence type="predicted"/>
<organism evidence="3">
    <name type="scientific">Spathaspora passalidarum (strain NRRL Y-27907 / 11-Y1)</name>
    <dbReference type="NCBI Taxonomy" id="619300"/>
    <lineage>
        <taxon>Eukaryota</taxon>
        <taxon>Fungi</taxon>
        <taxon>Dikarya</taxon>
        <taxon>Ascomycota</taxon>
        <taxon>Saccharomycotina</taxon>
        <taxon>Pichiomycetes</taxon>
        <taxon>Debaryomycetaceae</taxon>
        <taxon>Spathaspora</taxon>
    </lineage>
</organism>
<accession>G3AIL6</accession>
<evidence type="ECO:0000313" key="2">
    <source>
        <dbReference type="EMBL" id="EGW33731.1"/>
    </source>
</evidence>
<dbReference type="GeneID" id="18872770"/>
<protein>
    <recommendedName>
        <fullName evidence="4">ER membrane protein complex subunit 10</fullName>
    </recommendedName>
</protein>
<dbReference type="EMBL" id="GL996500">
    <property type="protein sequence ID" value="EGW33731.1"/>
    <property type="molecule type" value="Genomic_DNA"/>
</dbReference>
<dbReference type="InParanoid" id="G3AIL6"/>
<dbReference type="FunCoup" id="G3AIL6">
    <property type="interactions" value="32"/>
</dbReference>
<sequence>MKLVNLIILSISALAAAENRINLFTKDLDTSVVEEIGYLSGKSLVLNNGELQSSASYCIGTTDVPNSECFAYVKGINSLNKATLHVFLDSNKEISHLSISHDSVADVKHRVKFHAIGTSATPNLNPQSLKKQKEQANAQTGPRVEKVTKKKIVKVVDEHGNTVDKEIEEEVEVEVDERSWVQKNWMYIVIALLMFMALGGEDKKKQA</sequence>
<keyword evidence="3" id="KW-1185">Reference proteome</keyword>
<evidence type="ECO:0000313" key="3">
    <source>
        <dbReference type="Proteomes" id="UP000000709"/>
    </source>
</evidence>